<feature type="chain" id="PRO_5047458598" description="Lipoprotein" evidence="2">
    <location>
        <begin position="29"/>
        <end position="193"/>
    </location>
</feature>
<keyword evidence="2" id="KW-0732">Signal</keyword>
<sequence length="193" mass="20445">MRLWQSPWRHHLATAVSTAAVLALTVSACGSDDSHKKADGPATGHSAPKSQTVRADNDKPVTSIKGPQGIVLDITSATRDAGGFVTVNGNLRNTGSEDFTETQAWTGPELAVIRGVGGSSLGGATLVDEKEKKRYYTLRDTENRPLASAGLAIVNAKSEQQVYMQFPAPPKSTTQVDIQIPTFQSAVLKLTDG</sequence>
<organism evidence="3 4">
    <name type="scientific">Streptomyces orinoci</name>
    <name type="common">Streptoverticillium orinoci</name>
    <dbReference type="NCBI Taxonomy" id="67339"/>
    <lineage>
        <taxon>Bacteria</taxon>
        <taxon>Bacillati</taxon>
        <taxon>Actinomycetota</taxon>
        <taxon>Actinomycetes</taxon>
        <taxon>Kitasatosporales</taxon>
        <taxon>Streptomycetaceae</taxon>
        <taxon>Streptomyces</taxon>
    </lineage>
</organism>
<dbReference type="EMBL" id="JBFAUK010000003">
    <property type="protein sequence ID" value="MEV5505807.1"/>
    <property type="molecule type" value="Genomic_DNA"/>
</dbReference>
<feature type="region of interest" description="Disordered" evidence="1">
    <location>
        <begin position="32"/>
        <end position="60"/>
    </location>
</feature>
<reference evidence="3 4" key="1">
    <citation type="submission" date="2024-06" db="EMBL/GenBank/DDBJ databases">
        <title>The Natural Products Discovery Center: Release of the First 8490 Sequenced Strains for Exploring Actinobacteria Biosynthetic Diversity.</title>
        <authorList>
            <person name="Kalkreuter E."/>
            <person name="Kautsar S.A."/>
            <person name="Yang D."/>
            <person name="Bader C.D."/>
            <person name="Teijaro C.N."/>
            <person name="Fluegel L."/>
            <person name="Davis C.M."/>
            <person name="Simpson J.R."/>
            <person name="Lauterbach L."/>
            <person name="Steele A.D."/>
            <person name="Gui C."/>
            <person name="Meng S."/>
            <person name="Li G."/>
            <person name="Viehrig K."/>
            <person name="Ye F."/>
            <person name="Su P."/>
            <person name="Kiefer A.F."/>
            <person name="Nichols A."/>
            <person name="Cepeda A.J."/>
            <person name="Yan W."/>
            <person name="Fan B."/>
            <person name="Jiang Y."/>
            <person name="Adhikari A."/>
            <person name="Zheng C.-J."/>
            <person name="Schuster L."/>
            <person name="Cowan T.M."/>
            <person name="Smanski M.J."/>
            <person name="Chevrette M.G."/>
            <person name="De Carvalho L.P.S."/>
            <person name="Shen B."/>
        </authorList>
    </citation>
    <scope>NUCLEOTIDE SEQUENCE [LARGE SCALE GENOMIC DNA]</scope>
    <source>
        <strain evidence="3 4">NPDC052347</strain>
    </source>
</reference>
<keyword evidence="4" id="KW-1185">Reference proteome</keyword>
<evidence type="ECO:0000313" key="4">
    <source>
        <dbReference type="Proteomes" id="UP001552594"/>
    </source>
</evidence>
<protein>
    <recommendedName>
        <fullName evidence="5">Lipoprotein</fullName>
    </recommendedName>
</protein>
<gene>
    <name evidence="3" type="ORF">AB0L16_04925</name>
</gene>
<evidence type="ECO:0008006" key="5">
    <source>
        <dbReference type="Google" id="ProtNLM"/>
    </source>
</evidence>
<dbReference type="PROSITE" id="PS51257">
    <property type="entry name" value="PROKAR_LIPOPROTEIN"/>
    <property type="match status" value="1"/>
</dbReference>
<evidence type="ECO:0000313" key="3">
    <source>
        <dbReference type="EMBL" id="MEV5505807.1"/>
    </source>
</evidence>
<comment type="caution">
    <text evidence="3">The sequence shown here is derived from an EMBL/GenBank/DDBJ whole genome shotgun (WGS) entry which is preliminary data.</text>
</comment>
<evidence type="ECO:0000256" key="2">
    <source>
        <dbReference type="SAM" id="SignalP"/>
    </source>
</evidence>
<evidence type="ECO:0000256" key="1">
    <source>
        <dbReference type="SAM" id="MobiDB-lite"/>
    </source>
</evidence>
<accession>A0ABV3JSG9</accession>
<name>A0ABV3JSG9_STRON</name>
<proteinExistence type="predicted"/>
<dbReference type="Proteomes" id="UP001552594">
    <property type="component" value="Unassembled WGS sequence"/>
</dbReference>
<dbReference type="RefSeq" id="WP_109283007.1">
    <property type="nucleotide sequence ID" value="NZ_JBFAUK010000003.1"/>
</dbReference>
<feature type="signal peptide" evidence="2">
    <location>
        <begin position="1"/>
        <end position="28"/>
    </location>
</feature>